<protein>
    <recommendedName>
        <fullName evidence="3">BrnA antitoxin family protein</fullName>
    </recommendedName>
</protein>
<reference evidence="2" key="1">
    <citation type="submission" date="2018-09" db="EMBL/GenBank/DDBJ databases">
        <title>Paracoccus onubensis nov. sp. a moderate halophilic bacterium isolated from Gruta de las Maravillas (Aracena, Spain).</title>
        <authorList>
            <person name="Jurado V."/>
            <person name="Gutierrez-Patricio S."/>
            <person name="Gonzalez-Pimentel J.L."/>
            <person name="Miller A.Z."/>
            <person name="Laiz L."/>
            <person name="Saiz-Jimenez C."/>
        </authorList>
    </citation>
    <scope>NUCLEOTIDE SEQUENCE [LARGE SCALE GENOMIC DNA]</scope>
    <source>
        <strain evidence="2">DSM 26381</strain>
    </source>
</reference>
<proteinExistence type="predicted"/>
<dbReference type="InterPro" id="IPR025528">
    <property type="entry name" value="BrnA_antitoxin"/>
</dbReference>
<keyword evidence="2" id="KW-1185">Reference proteome</keyword>
<evidence type="ECO:0000313" key="1">
    <source>
        <dbReference type="EMBL" id="RJL08402.1"/>
    </source>
</evidence>
<organism evidence="1 2">
    <name type="scientific">Paracoccus siganidrum</name>
    <dbReference type="NCBI Taxonomy" id="1276757"/>
    <lineage>
        <taxon>Bacteria</taxon>
        <taxon>Pseudomonadati</taxon>
        <taxon>Pseudomonadota</taxon>
        <taxon>Alphaproteobacteria</taxon>
        <taxon>Rhodobacterales</taxon>
        <taxon>Paracoccaceae</taxon>
        <taxon>Paracoccus</taxon>
    </lineage>
</organism>
<dbReference type="RefSeq" id="WP_119899501.1">
    <property type="nucleotide sequence ID" value="NZ_QNRC01000004.1"/>
</dbReference>
<sequence length="84" mass="9271">MPCRIVTDPDNPEWTVEDFARAKPASELPDHIRAAFPRTRGPQKAATNIPVSIRLSPEVIEHFKAGGPGWQSRIDEALRKVAGV</sequence>
<dbReference type="EMBL" id="QZEW01000075">
    <property type="protein sequence ID" value="RJL08402.1"/>
    <property type="molecule type" value="Genomic_DNA"/>
</dbReference>
<dbReference type="Proteomes" id="UP000283587">
    <property type="component" value="Unassembled WGS sequence"/>
</dbReference>
<evidence type="ECO:0000313" key="2">
    <source>
        <dbReference type="Proteomes" id="UP000283587"/>
    </source>
</evidence>
<accession>A0A419A406</accession>
<dbReference type="OrthoDB" id="361944at2"/>
<gene>
    <name evidence="1" type="ORF">D3P05_16155</name>
</gene>
<name>A0A419A406_9RHOB</name>
<evidence type="ECO:0008006" key="3">
    <source>
        <dbReference type="Google" id="ProtNLM"/>
    </source>
</evidence>
<dbReference type="AlphaFoldDB" id="A0A419A406"/>
<dbReference type="Pfam" id="PF14384">
    <property type="entry name" value="BrnA_antitoxin"/>
    <property type="match status" value="1"/>
</dbReference>
<comment type="caution">
    <text evidence="1">The sequence shown here is derived from an EMBL/GenBank/DDBJ whole genome shotgun (WGS) entry which is preliminary data.</text>
</comment>